<comment type="similarity">
    <text evidence="7">Belongs to the binding-protein-dependent transport system permease family.</text>
</comment>
<evidence type="ECO:0000313" key="10">
    <source>
        <dbReference type="Proteomes" id="UP000007041"/>
    </source>
</evidence>
<dbReference type="EMBL" id="FP565809">
    <property type="protein sequence ID" value="CBH20203.1"/>
    <property type="molecule type" value="Genomic_DNA"/>
</dbReference>
<keyword evidence="6 7" id="KW-0472">Membrane</keyword>
<evidence type="ECO:0000313" key="9">
    <source>
        <dbReference type="EMBL" id="CBH20203.1"/>
    </source>
</evidence>
<dbReference type="Pfam" id="PF00528">
    <property type="entry name" value="BPD_transp_1"/>
    <property type="match status" value="1"/>
</dbReference>
<keyword evidence="10" id="KW-1185">Reference proteome</keyword>
<dbReference type="Gene3D" id="1.10.3720.10">
    <property type="entry name" value="MetI-like"/>
    <property type="match status" value="1"/>
</dbReference>
<dbReference type="InterPro" id="IPR000515">
    <property type="entry name" value="MetI-like"/>
</dbReference>
<evidence type="ECO:0000256" key="7">
    <source>
        <dbReference type="RuleBase" id="RU363032"/>
    </source>
</evidence>
<organism evidence="9 10">
    <name type="scientific">Acetoanaerobium sticklandii (strain ATCC 12662 / DSM 519 / JCM 1433 / CCUG 9281 / NCIMB 10654 / HF)</name>
    <name type="common">Clostridium sticklandii</name>
    <dbReference type="NCBI Taxonomy" id="499177"/>
    <lineage>
        <taxon>Bacteria</taxon>
        <taxon>Bacillati</taxon>
        <taxon>Bacillota</taxon>
        <taxon>Clostridia</taxon>
        <taxon>Peptostreptococcales</taxon>
        <taxon>Filifactoraceae</taxon>
        <taxon>Acetoanaerobium</taxon>
    </lineage>
</organism>
<sequence length="289" mass="32115">MEKLIIRNMKKKKGKNEKMRSIDKEKKRYFSVVVIRSAFIIAGIFLWEYSASSGSYNPIFTSYPSQILKDLMVFFTSGELYKHASITLTEVFWGLFFGSAIGILLAIVFGYFSFIGEIITPIISAISCIPQLALAPVYVLWFGLGLTSKIFLAGLMVFFNVFSATYGAIKSMDKGILESANLLGASHFQTLRTVVIPSCMPWILSGLRGGVSAALVGAIIGEYIGSKGGFGWMITYSTSYFNISRVMSCIVILLFVGLGLNKILDIMEQKLLVWRTVTSLRMENLKNQD</sequence>
<accession>E3PR85</accession>
<dbReference type="PANTHER" id="PTHR30151:SF20">
    <property type="entry name" value="ABC TRANSPORTER PERMEASE PROTEIN HI_0355-RELATED"/>
    <property type="match status" value="1"/>
</dbReference>
<dbReference type="SUPFAM" id="SSF161098">
    <property type="entry name" value="MetI-like"/>
    <property type="match status" value="1"/>
</dbReference>
<feature type="domain" description="ABC transmembrane type-1" evidence="8">
    <location>
        <begin position="84"/>
        <end position="264"/>
    </location>
</feature>
<feature type="transmembrane region" description="Helical" evidence="7">
    <location>
        <begin position="91"/>
        <end position="115"/>
    </location>
</feature>
<dbReference type="CDD" id="cd06261">
    <property type="entry name" value="TM_PBP2"/>
    <property type="match status" value="1"/>
</dbReference>
<protein>
    <submittedName>
        <fullName evidence="9">SsuC</fullName>
    </submittedName>
</protein>
<dbReference type="PROSITE" id="PS50928">
    <property type="entry name" value="ABC_TM1"/>
    <property type="match status" value="1"/>
</dbReference>
<dbReference type="GO" id="GO:0005886">
    <property type="term" value="C:plasma membrane"/>
    <property type="evidence" value="ECO:0007669"/>
    <property type="project" value="UniProtKB-SubCell"/>
</dbReference>
<dbReference type="Proteomes" id="UP000007041">
    <property type="component" value="Chromosome"/>
</dbReference>
<gene>
    <name evidence="9" type="primary">ssuC</name>
    <name evidence="9" type="ordered locus">CLOST_0073</name>
</gene>
<dbReference type="AlphaFoldDB" id="E3PR85"/>
<feature type="transmembrane region" description="Helical" evidence="7">
    <location>
        <begin position="122"/>
        <end position="144"/>
    </location>
</feature>
<keyword evidence="3" id="KW-1003">Cell membrane</keyword>
<feature type="transmembrane region" description="Helical" evidence="7">
    <location>
        <begin position="150"/>
        <end position="169"/>
    </location>
</feature>
<dbReference type="InterPro" id="IPR035906">
    <property type="entry name" value="MetI-like_sf"/>
</dbReference>
<feature type="transmembrane region" description="Helical" evidence="7">
    <location>
        <begin position="240"/>
        <end position="260"/>
    </location>
</feature>
<dbReference type="eggNOG" id="COG0600">
    <property type="taxonomic scope" value="Bacteria"/>
</dbReference>
<reference evidence="10" key="1">
    <citation type="journal article" date="2010" name="BMC Genomics">
        <title>Clostridium sticklandii, a specialist in amino acid degradation:revisiting its metabolism through its genome sequence.</title>
        <authorList>
            <person name="Fonknechten N."/>
            <person name="Chaussonnerie S."/>
            <person name="Tricot S."/>
            <person name="Lajus A."/>
            <person name="Andreesen J.R."/>
            <person name="Perchat N."/>
            <person name="Pelletier E."/>
            <person name="Gouyvenoux M."/>
            <person name="Barbe V."/>
            <person name="Salanoubat M."/>
            <person name="Le Paslier D."/>
            <person name="Weissenbach J."/>
            <person name="Cohen G.N."/>
            <person name="Kreimeyer A."/>
        </authorList>
    </citation>
    <scope>NUCLEOTIDE SEQUENCE [LARGE SCALE GENOMIC DNA]</scope>
    <source>
        <strain evidence="10">ATCC 12662 / DSM 519 / JCM 1433 / CCUG 9281 / NCIMB 10654 / HF</strain>
    </source>
</reference>
<evidence type="ECO:0000256" key="2">
    <source>
        <dbReference type="ARBA" id="ARBA00022448"/>
    </source>
</evidence>
<evidence type="ECO:0000256" key="4">
    <source>
        <dbReference type="ARBA" id="ARBA00022692"/>
    </source>
</evidence>
<feature type="transmembrane region" description="Helical" evidence="7">
    <location>
        <begin position="29"/>
        <end position="47"/>
    </location>
</feature>
<keyword evidence="4 7" id="KW-0812">Transmembrane</keyword>
<evidence type="ECO:0000256" key="6">
    <source>
        <dbReference type="ARBA" id="ARBA00023136"/>
    </source>
</evidence>
<dbReference type="HOGENOM" id="CLU_046113_2_2_9"/>
<proteinExistence type="inferred from homology"/>
<evidence type="ECO:0000256" key="5">
    <source>
        <dbReference type="ARBA" id="ARBA00022989"/>
    </source>
</evidence>
<dbReference type="GO" id="GO:0055085">
    <property type="term" value="P:transmembrane transport"/>
    <property type="evidence" value="ECO:0007669"/>
    <property type="project" value="InterPro"/>
</dbReference>
<feature type="transmembrane region" description="Helical" evidence="7">
    <location>
        <begin position="202"/>
        <end position="220"/>
    </location>
</feature>
<dbReference type="STRING" id="1511.CLOST_0073"/>
<comment type="subcellular location">
    <subcellularLocation>
        <location evidence="1 7">Cell membrane</location>
        <topology evidence="1 7">Multi-pass membrane protein</topology>
    </subcellularLocation>
</comment>
<keyword evidence="5 7" id="KW-1133">Transmembrane helix</keyword>
<keyword evidence="2 7" id="KW-0813">Transport</keyword>
<dbReference type="KEGG" id="cst:CLOST_0073"/>
<dbReference type="PANTHER" id="PTHR30151">
    <property type="entry name" value="ALKANE SULFONATE ABC TRANSPORTER-RELATED, MEMBRANE SUBUNIT"/>
    <property type="match status" value="1"/>
</dbReference>
<name>E3PR85_ACESD</name>
<evidence type="ECO:0000259" key="8">
    <source>
        <dbReference type="PROSITE" id="PS50928"/>
    </source>
</evidence>
<evidence type="ECO:0000256" key="3">
    <source>
        <dbReference type="ARBA" id="ARBA00022475"/>
    </source>
</evidence>
<evidence type="ECO:0000256" key="1">
    <source>
        <dbReference type="ARBA" id="ARBA00004651"/>
    </source>
</evidence>